<organism evidence="2 3">
    <name type="scientific">Armillaria novae-zelandiae</name>
    <dbReference type="NCBI Taxonomy" id="153914"/>
    <lineage>
        <taxon>Eukaryota</taxon>
        <taxon>Fungi</taxon>
        <taxon>Dikarya</taxon>
        <taxon>Basidiomycota</taxon>
        <taxon>Agaricomycotina</taxon>
        <taxon>Agaricomycetes</taxon>
        <taxon>Agaricomycetidae</taxon>
        <taxon>Agaricales</taxon>
        <taxon>Marasmiineae</taxon>
        <taxon>Physalacriaceae</taxon>
        <taxon>Armillaria</taxon>
    </lineage>
</organism>
<reference evidence="2" key="1">
    <citation type="submission" date="2023-06" db="EMBL/GenBank/DDBJ databases">
        <authorList>
            <consortium name="Lawrence Berkeley National Laboratory"/>
            <person name="Ahrendt S."/>
            <person name="Sahu N."/>
            <person name="Indic B."/>
            <person name="Wong-Bajracharya J."/>
            <person name="Merenyi Z."/>
            <person name="Ke H.-M."/>
            <person name="Monk M."/>
            <person name="Kocsube S."/>
            <person name="Drula E."/>
            <person name="Lipzen A."/>
            <person name="Balint B."/>
            <person name="Henrissat B."/>
            <person name="Andreopoulos B."/>
            <person name="Martin F.M."/>
            <person name="Harder C.B."/>
            <person name="Rigling D."/>
            <person name="Ford K.L."/>
            <person name="Foster G.D."/>
            <person name="Pangilinan J."/>
            <person name="Papanicolaou A."/>
            <person name="Barry K."/>
            <person name="LaButti K."/>
            <person name="Viragh M."/>
            <person name="Koriabine M."/>
            <person name="Yan M."/>
            <person name="Riley R."/>
            <person name="Champramary S."/>
            <person name="Plett K.L."/>
            <person name="Tsai I.J."/>
            <person name="Slot J."/>
            <person name="Sipos G."/>
            <person name="Plett J."/>
            <person name="Nagy L.G."/>
            <person name="Grigoriev I.V."/>
        </authorList>
    </citation>
    <scope>NUCLEOTIDE SEQUENCE</scope>
    <source>
        <strain evidence="2">ICMP 16352</strain>
    </source>
</reference>
<name>A0AA39UJU0_9AGAR</name>
<dbReference type="GO" id="GO:0032543">
    <property type="term" value="P:mitochondrial translation"/>
    <property type="evidence" value="ECO:0007669"/>
    <property type="project" value="TreeGrafter"/>
</dbReference>
<dbReference type="EMBL" id="JAUEPR010000008">
    <property type="protein sequence ID" value="KAK0481800.1"/>
    <property type="molecule type" value="Genomic_DNA"/>
</dbReference>
<evidence type="ECO:0000256" key="1">
    <source>
        <dbReference type="SAM" id="MobiDB-lite"/>
    </source>
</evidence>
<dbReference type="Proteomes" id="UP001175227">
    <property type="component" value="Unassembled WGS sequence"/>
</dbReference>
<evidence type="ECO:0000313" key="2">
    <source>
        <dbReference type="EMBL" id="KAK0481800.1"/>
    </source>
</evidence>
<dbReference type="PANTHER" id="PTHR28158:SF1">
    <property type="entry name" value="SMALL RIBOSOMAL SUBUNIT PROTEIN MS45"/>
    <property type="match status" value="1"/>
</dbReference>
<feature type="compositionally biased region" description="Acidic residues" evidence="1">
    <location>
        <begin position="94"/>
        <end position="114"/>
    </location>
</feature>
<gene>
    <name evidence="2" type="ORF">IW261DRAFT_1418798</name>
</gene>
<dbReference type="PANTHER" id="PTHR28158">
    <property type="entry name" value="37S RIBOSOMAL PROTEIN S35, MITOCHONDRIAL"/>
    <property type="match status" value="1"/>
</dbReference>
<accession>A0AA39UJU0</accession>
<evidence type="ECO:0000313" key="3">
    <source>
        <dbReference type="Proteomes" id="UP001175227"/>
    </source>
</evidence>
<dbReference type="Pfam" id="PF12298">
    <property type="entry name" value="Bot1p"/>
    <property type="match status" value="1"/>
</dbReference>
<feature type="region of interest" description="Disordered" evidence="1">
    <location>
        <begin position="267"/>
        <end position="289"/>
    </location>
</feature>
<keyword evidence="3" id="KW-1185">Reference proteome</keyword>
<feature type="region of interest" description="Disordered" evidence="1">
    <location>
        <begin position="74"/>
        <end position="121"/>
    </location>
</feature>
<protein>
    <submittedName>
        <fullName evidence="2">Eukaryotic mitochondrial regulator protein-domain-containing protein</fullName>
    </submittedName>
</protein>
<comment type="caution">
    <text evidence="2">The sequence shown here is derived from an EMBL/GenBank/DDBJ whole genome shotgun (WGS) entry which is preliminary data.</text>
</comment>
<dbReference type="GO" id="GO:0003735">
    <property type="term" value="F:structural constituent of ribosome"/>
    <property type="evidence" value="ECO:0007669"/>
    <property type="project" value="TreeGrafter"/>
</dbReference>
<dbReference type="GO" id="GO:0005763">
    <property type="term" value="C:mitochondrial small ribosomal subunit"/>
    <property type="evidence" value="ECO:0007669"/>
    <property type="project" value="TreeGrafter"/>
</dbReference>
<dbReference type="InterPro" id="IPR021036">
    <property type="entry name" value="Ribosomal_mS45"/>
</dbReference>
<dbReference type="AlphaFoldDB" id="A0AA39UJU0"/>
<sequence length="402" mass="45673">MLSLYRHLAFRCARPSLVHARPNLRHNLSSSAIRFVDDIGGSGSTPDSAETVKKLADVEEDADISSMSEEERLMLEADEEGSQSEEVLAGQSEEAAETVTEEADEFEGESEEDERQSGQPKSYAAFMEKIGGRFKIASEPKWLGGDIPFPMNRSFKPPPPLSDSHRSIIYQEYMRDPEHNNVRALAQRHHLSLGRVDAILRLKGMEHAWVKEVSTIHITLVNDETFYSFAKLETGCGPYIAQSMGKTLQTGFRDGMEKLVSVRDSRRRITSREDANEADEIEEEPGRQAARDRYERHYWESLLEDAESVVPMSLKHSKALAMKKSASDYLHTDDPRITPRVKIPCYVKKPKETIQVVSRSSRPDLKFVDVGSKFIDQRSLLKRYKASERRLAKRREKRGLTS</sequence>
<proteinExistence type="predicted"/>